<dbReference type="InParanoid" id="A0A6L2Q5R9"/>
<keyword evidence="3" id="KW-1185">Reference proteome</keyword>
<dbReference type="AlphaFoldDB" id="A0A6L2Q5R9"/>
<feature type="region of interest" description="Disordered" evidence="1">
    <location>
        <begin position="369"/>
        <end position="389"/>
    </location>
</feature>
<evidence type="ECO:0000313" key="2">
    <source>
        <dbReference type="EMBL" id="GFG38108.1"/>
    </source>
</evidence>
<gene>
    <name evidence="2" type="ORF">Cfor_07278</name>
</gene>
<dbReference type="InterPro" id="IPR022048">
    <property type="entry name" value="Envelope_fusion-like"/>
</dbReference>
<sequence length="534" mass="60356">MTRDLIDKIATLEQMLPTANRSKRGILSVVGKTLKFLFGTALSNDIVKLDQKVEELKTQQGNLLHDVTNQITVTRDLDDNIKNNAKKLTTLMASLNKLTVSVLPSKKLMYILQSILIHLEPGLGLIAPLKPEFMYIFYEAIQITAVASSYGIRLFLQMPLKEDTRTFSIFQILTVPIYHVDMKHHIRLRTAKEWIAVSKDRRNFVELEADFSKFCRDGYINFCEFRTLQYDRNYMTCSSALFYGKIEAAYTLCEKVVWGSRFQPIFVLVLKDPATWLYSLRDPLALECECPNKTRRDVELEGAGLLRHPPRCHLRNELLTLSVGRTLNSEHLLEPTHIIVPRIATLNLTKGHQIFQKEEGDIPALLSELEESPSTSSRGGDADDSRRQYPVPLRRLVEKAVERKETARRDAHLTWMTAVVIFLLAMQSLRVGTFVYRVARGAWLRLVAWRTTHTAPASRADERTHPRSSAAPRNHEATQVDGSSDAYYPESSGDAAATPDQRSSIAREEASAAGRSETASYNAHGQIRVCIGGE</sequence>
<feature type="compositionally biased region" description="Low complexity" evidence="1">
    <location>
        <begin position="511"/>
        <end position="520"/>
    </location>
</feature>
<proteinExistence type="predicted"/>
<evidence type="ECO:0000256" key="1">
    <source>
        <dbReference type="SAM" id="MobiDB-lite"/>
    </source>
</evidence>
<dbReference type="Proteomes" id="UP000502823">
    <property type="component" value="Unassembled WGS sequence"/>
</dbReference>
<dbReference type="OrthoDB" id="6782731at2759"/>
<dbReference type="EMBL" id="BLKM01012980">
    <property type="protein sequence ID" value="GFG38108.1"/>
    <property type="molecule type" value="Genomic_DNA"/>
</dbReference>
<dbReference type="Pfam" id="PF12259">
    <property type="entry name" value="Baculo_F"/>
    <property type="match status" value="1"/>
</dbReference>
<feature type="region of interest" description="Disordered" evidence="1">
    <location>
        <begin position="455"/>
        <end position="524"/>
    </location>
</feature>
<reference evidence="3" key="1">
    <citation type="submission" date="2020-01" db="EMBL/GenBank/DDBJ databases">
        <title>Draft genome sequence of the Termite Coptotermes fromosanus.</title>
        <authorList>
            <person name="Itakura S."/>
            <person name="Yosikawa Y."/>
            <person name="Umezawa K."/>
        </authorList>
    </citation>
    <scope>NUCLEOTIDE SEQUENCE [LARGE SCALE GENOMIC DNA]</scope>
</reference>
<accession>A0A6L2Q5R9</accession>
<evidence type="ECO:0000313" key="3">
    <source>
        <dbReference type="Proteomes" id="UP000502823"/>
    </source>
</evidence>
<protein>
    <submittedName>
        <fullName evidence="2">Uncharacterized protein</fullName>
    </submittedName>
</protein>
<name>A0A6L2Q5R9_COPFO</name>
<comment type="caution">
    <text evidence="2">The sequence shown here is derived from an EMBL/GenBank/DDBJ whole genome shotgun (WGS) entry which is preliminary data.</text>
</comment>
<organism evidence="2 3">
    <name type="scientific">Coptotermes formosanus</name>
    <name type="common">Formosan subterranean termite</name>
    <dbReference type="NCBI Taxonomy" id="36987"/>
    <lineage>
        <taxon>Eukaryota</taxon>
        <taxon>Metazoa</taxon>
        <taxon>Ecdysozoa</taxon>
        <taxon>Arthropoda</taxon>
        <taxon>Hexapoda</taxon>
        <taxon>Insecta</taxon>
        <taxon>Pterygota</taxon>
        <taxon>Neoptera</taxon>
        <taxon>Polyneoptera</taxon>
        <taxon>Dictyoptera</taxon>
        <taxon>Blattodea</taxon>
        <taxon>Blattoidea</taxon>
        <taxon>Termitoidae</taxon>
        <taxon>Rhinotermitidae</taxon>
        <taxon>Coptotermes</taxon>
    </lineage>
</organism>